<dbReference type="PANTHER" id="PTHR43736">
    <property type="entry name" value="ADP-RIBOSE PYROPHOSPHATASE"/>
    <property type="match status" value="1"/>
</dbReference>
<evidence type="ECO:0000313" key="5">
    <source>
        <dbReference type="Proteomes" id="UP000295176"/>
    </source>
</evidence>
<dbReference type="EMBL" id="SNXX01000049">
    <property type="protein sequence ID" value="TDP81816.1"/>
    <property type="molecule type" value="Genomic_DNA"/>
</dbReference>
<comment type="similarity">
    <text evidence="1">Belongs to the Nudix hydrolase family.</text>
</comment>
<organism evidence="4 5">
    <name type="scientific">Halanaerobium saccharolyticum</name>
    <dbReference type="NCBI Taxonomy" id="43595"/>
    <lineage>
        <taxon>Bacteria</taxon>
        <taxon>Bacillati</taxon>
        <taxon>Bacillota</taxon>
        <taxon>Clostridia</taxon>
        <taxon>Halanaerobiales</taxon>
        <taxon>Halanaerobiaceae</taxon>
        <taxon>Halanaerobium</taxon>
    </lineage>
</organism>
<dbReference type="CDD" id="cd02883">
    <property type="entry name" value="NUDIX_Hydrolase"/>
    <property type="match status" value="1"/>
</dbReference>
<dbReference type="Pfam" id="PF00293">
    <property type="entry name" value="NUDIX"/>
    <property type="match status" value="1"/>
</dbReference>
<reference evidence="4 5" key="1">
    <citation type="submission" date="2019-03" db="EMBL/GenBank/DDBJ databases">
        <title>Subsurface microbial communities from deep shales in Ohio and West Virginia, USA.</title>
        <authorList>
            <person name="Wrighton K."/>
        </authorList>
    </citation>
    <scope>NUCLEOTIDE SEQUENCE [LARGE SCALE GENOMIC DNA]</scope>
    <source>
        <strain evidence="4 5">MSL 7</strain>
    </source>
</reference>
<dbReference type="InterPro" id="IPR015797">
    <property type="entry name" value="NUDIX_hydrolase-like_dom_sf"/>
</dbReference>
<gene>
    <name evidence="4" type="ORF">C7957_1497</name>
</gene>
<accession>A0A4R6R8A6</accession>
<evidence type="ECO:0000313" key="4">
    <source>
        <dbReference type="EMBL" id="TDP81816.1"/>
    </source>
</evidence>
<evidence type="ECO:0000256" key="2">
    <source>
        <dbReference type="ARBA" id="ARBA00022801"/>
    </source>
</evidence>
<dbReference type="PROSITE" id="PS51462">
    <property type="entry name" value="NUDIX"/>
    <property type="match status" value="1"/>
</dbReference>
<dbReference type="PANTHER" id="PTHR43736:SF1">
    <property type="entry name" value="DIHYDRONEOPTERIN TRIPHOSPHATE DIPHOSPHATASE"/>
    <property type="match status" value="1"/>
</dbReference>
<dbReference type="InterPro" id="IPR000086">
    <property type="entry name" value="NUDIX_hydrolase_dom"/>
</dbReference>
<name>A0A4R6R8A6_9FIRM</name>
<sequence>MNEIALLYVDKDNYHKLPGGGIEEGESIFTALKREVKEEVGVNIDILDDIGVIIEYRDGFGKYPTGQIQISYCYYSKVVGELKETSFTEKELSKGFKLKWVSLEEVLNIVKNDKPENCLGEFIHNRDLSFIKRAKEKFKFNKGRY</sequence>
<dbReference type="SUPFAM" id="SSF55811">
    <property type="entry name" value="Nudix"/>
    <property type="match status" value="1"/>
</dbReference>
<dbReference type="AlphaFoldDB" id="A0A4R6R8A6"/>
<evidence type="ECO:0000259" key="3">
    <source>
        <dbReference type="PROSITE" id="PS51462"/>
    </source>
</evidence>
<proteinExistence type="inferred from homology"/>
<dbReference type="GO" id="GO:0016787">
    <property type="term" value="F:hydrolase activity"/>
    <property type="evidence" value="ECO:0007669"/>
    <property type="project" value="UniProtKB-KW"/>
</dbReference>
<protein>
    <submittedName>
        <fullName evidence="4">NUDIX domain-containing protein</fullName>
    </submittedName>
</protein>
<dbReference type="Gene3D" id="3.90.79.10">
    <property type="entry name" value="Nucleoside Triphosphate Pyrophosphohydrolase"/>
    <property type="match status" value="1"/>
</dbReference>
<keyword evidence="2" id="KW-0378">Hydrolase</keyword>
<dbReference type="PROSITE" id="PS00893">
    <property type="entry name" value="NUDIX_BOX"/>
    <property type="match status" value="1"/>
</dbReference>
<dbReference type="InterPro" id="IPR020084">
    <property type="entry name" value="NUDIX_hydrolase_CS"/>
</dbReference>
<dbReference type="Proteomes" id="UP000295176">
    <property type="component" value="Unassembled WGS sequence"/>
</dbReference>
<evidence type="ECO:0000256" key="1">
    <source>
        <dbReference type="ARBA" id="ARBA00005582"/>
    </source>
</evidence>
<feature type="domain" description="Nudix hydrolase" evidence="3">
    <location>
        <begin position="1"/>
        <end position="123"/>
    </location>
</feature>
<comment type="caution">
    <text evidence="4">The sequence shown here is derived from an EMBL/GenBank/DDBJ whole genome shotgun (WGS) entry which is preliminary data.</text>
</comment>